<evidence type="ECO:0000259" key="1">
    <source>
        <dbReference type="Pfam" id="PF12215"/>
    </source>
</evidence>
<dbReference type="STRING" id="3775.A0A1Q3DKQ5"/>
<dbReference type="EMBL" id="BDDD01013664">
    <property type="protein sequence ID" value="GAV93042.1"/>
    <property type="molecule type" value="Genomic_DNA"/>
</dbReference>
<dbReference type="PANTHER" id="PTHR12654">
    <property type="entry name" value="BILE ACID BETA-GLUCOSIDASE-RELATED"/>
    <property type="match status" value="1"/>
</dbReference>
<dbReference type="GO" id="GO:0008422">
    <property type="term" value="F:beta-glucosidase activity"/>
    <property type="evidence" value="ECO:0007669"/>
    <property type="project" value="TreeGrafter"/>
</dbReference>
<keyword evidence="3" id="KW-1185">Reference proteome</keyword>
<dbReference type="AlphaFoldDB" id="A0A1Q3DKQ5"/>
<proteinExistence type="predicted"/>
<name>A0A1Q3DKQ5_CEPFO</name>
<dbReference type="Pfam" id="PF12215">
    <property type="entry name" value="Glyco_hydr_116N"/>
    <property type="match status" value="1"/>
</dbReference>
<sequence length="115" mass="13062">FQRWQLFPGKCEEKPVLANQFSAFVSRSNGQKYSSVLCPKSPDVLEETADSGIGSWDWNLKGDSSTYHALYPRAWTVYEGEPDPELRIVCRQISPIVPHNYKESSFPVAVFTFTV</sequence>
<organism evidence="2 3">
    <name type="scientific">Cephalotus follicularis</name>
    <name type="common">Albany pitcher plant</name>
    <dbReference type="NCBI Taxonomy" id="3775"/>
    <lineage>
        <taxon>Eukaryota</taxon>
        <taxon>Viridiplantae</taxon>
        <taxon>Streptophyta</taxon>
        <taxon>Embryophyta</taxon>
        <taxon>Tracheophyta</taxon>
        <taxon>Spermatophyta</taxon>
        <taxon>Magnoliopsida</taxon>
        <taxon>eudicotyledons</taxon>
        <taxon>Gunneridae</taxon>
        <taxon>Pentapetalae</taxon>
        <taxon>rosids</taxon>
        <taxon>fabids</taxon>
        <taxon>Oxalidales</taxon>
        <taxon>Cephalotaceae</taxon>
        <taxon>Cephalotus</taxon>
    </lineage>
</organism>
<feature type="non-terminal residue" evidence="2">
    <location>
        <position position="1"/>
    </location>
</feature>
<dbReference type="OrthoDB" id="730489at2759"/>
<dbReference type="InParanoid" id="A0A1Q3DKQ5"/>
<evidence type="ECO:0000313" key="2">
    <source>
        <dbReference type="EMBL" id="GAV93042.1"/>
    </source>
</evidence>
<dbReference type="InterPro" id="IPR052566">
    <property type="entry name" value="Non-lysos_glucosylceramidase"/>
</dbReference>
<dbReference type="PANTHER" id="PTHR12654:SF3">
    <property type="entry name" value="NON-LYSOSOMAL GLUCOSYLCERAMIDASE"/>
    <property type="match status" value="1"/>
</dbReference>
<feature type="domain" description="Glycosyl-hydrolase family 116 N-terminal" evidence="1">
    <location>
        <begin position="1"/>
        <end position="115"/>
    </location>
</feature>
<comment type="caution">
    <text evidence="2">The sequence shown here is derived from an EMBL/GenBank/DDBJ whole genome shotgun (WGS) entry which is preliminary data.</text>
</comment>
<dbReference type="Proteomes" id="UP000187406">
    <property type="component" value="Unassembled WGS sequence"/>
</dbReference>
<feature type="non-terminal residue" evidence="2">
    <location>
        <position position="115"/>
    </location>
</feature>
<evidence type="ECO:0000313" key="3">
    <source>
        <dbReference type="Proteomes" id="UP000187406"/>
    </source>
</evidence>
<dbReference type="InterPro" id="IPR024462">
    <property type="entry name" value="GH116_N"/>
</dbReference>
<accession>A0A1Q3DKQ5</accession>
<gene>
    <name evidence="2" type="ORF">CFOL_v3_36420</name>
</gene>
<protein>
    <submittedName>
        <fullName evidence="2">GBA2_N domain-containing protein</fullName>
    </submittedName>
</protein>
<reference evidence="3" key="1">
    <citation type="submission" date="2016-04" db="EMBL/GenBank/DDBJ databases">
        <title>Cephalotus genome sequencing.</title>
        <authorList>
            <person name="Fukushima K."/>
            <person name="Hasebe M."/>
            <person name="Fang X."/>
        </authorList>
    </citation>
    <scope>NUCLEOTIDE SEQUENCE [LARGE SCALE GENOMIC DNA]</scope>
    <source>
        <strain evidence="3">cv. St1</strain>
    </source>
</reference>